<dbReference type="AlphaFoldDB" id="A0A6I6UVT5"/>
<sequence length="490" mass="57371">MKQLNISQTALNLIFHLTPFVDRDGRIHLDKEVVRRKMYCDRRELHKALNELRETTYQGKKLITYENGYYVSHFHLPTNGDDSYLKHIPFYNSADFQNLSKNQTRLFLYIATNNIRNQFTRVAVENLYKNTLHDREYGLNIYDSYKDMTEDLFFLIDNGYISVRFQGHKKPIDNNATHYKSDFHRTFGFKNNKKSRTSKYFKPKHNLDLKVNHILFNEEAIKNEAGKAELRLLAERYHMCHEDMKAETFNFIIGRKKSLIEQFGIAGLEIYRTALQKYFKEKNESIIYYDLVGKAVNTFTDFYLLEEIKKVILSTLENQLGGFVSTSLSNPIKSAHIPTLIKYFIANSSDEHKVLIDQDIKKIDNAYDLLSGLAAEEPWIYLAESIETTYAVHEAKLYKMLRVEGVKAGIHQPFELLEAVNTKKLIASFAANAQLSKHKYLEEEANQLKQVVRFFKKKQTPLAQRIQESSKEPDPKPKNHFAMFEEYMNS</sequence>
<reference evidence="1 2" key="1">
    <citation type="submission" date="2019-06" db="EMBL/GenBank/DDBJ databases">
        <title>An operon consisting of a P-type ATPase gene and a transcriptional regular gene given the different cadmium resistance in Bacillus vietamensis 151-6 and Bacillus marisflavi 151-25.</title>
        <authorList>
            <person name="Yu X."/>
        </authorList>
    </citation>
    <scope>NUCLEOTIDE SEQUENCE [LARGE SCALE GENOMIC DNA]</scope>
    <source>
        <strain evidence="1 2">151-6</strain>
    </source>
</reference>
<gene>
    <name evidence="1" type="ORF">FHE72_19070</name>
</gene>
<accession>A0A6I6UVT5</accession>
<evidence type="ECO:0000313" key="2">
    <source>
        <dbReference type="Proteomes" id="UP000465062"/>
    </source>
</evidence>
<protein>
    <submittedName>
        <fullName evidence="1">Uncharacterized protein</fullName>
    </submittedName>
</protein>
<dbReference type="RefSeq" id="WP_159362669.1">
    <property type="nucleotide sequence ID" value="NZ_CP047394.1"/>
</dbReference>
<dbReference type="Proteomes" id="UP000465062">
    <property type="component" value="Chromosome"/>
</dbReference>
<proteinExistence type="predicted"/>
<dbReference type="EMBL" id="CP047394">
    <property type="protein sequence ID" value="QHE62870.1"/>
    <property type="molecule type" value="Genomic_DNA"/>
</dbReference>
<organism evidence="1 2">
    <name type="scientific">Rossellomorea vietnamensis</name>
    <dbReference type="NCBI Taxonomy" id="218284"/>
    <lineage>
        <taxon>Bacteria</taxon>
        <taxon>Bacillati</taxon>
        <taxon>Bacillota</taxon>
        <taxon>Bacilli</taxon>
        <taxon>Bacillales</taxon>
        <taxon>Bacillaceae</taxon>
        <taxon>Rossellomorea</taxon>
    </lineage>
</organism>
<evidence type="ECO:0000313" key="1">
    <source>
        <dbReference type="EMBL" id="QHE62870.1"/>
    </source>
</evidence>
<name>A0A6I6UVT5_9BACI</name>
<dbReference type="KEGG" id="bvq:FHE72_19070"/>